<dbReference type="KEGG" id="rcr:NCTC10994_02102"/>
<dbReference type="Proteomes" id="UP000249091">
    <property type="component" value="Chromosome 1"/>
</dbReference>
<organism evidence="5 6">
    <name type="scientific">Rhodococcus coprophilus</name>
    <dbReference type="NCBI Taxonomy" id="38310"/>
    <lineage>
        <taxon>Bacteria</taxon>
        <taxon>Bacillati</taxon>
        <taxon>Actinomycetota</taxon>
        <taxon>Actinomycetes</taxon>
        <taxon>Mycobacteriales</taxon>
        <taxon>Nocardiaceae</taxon>
        <taxon>Rhodococcus</taxon>
    </lineage>
</organism>
<dbReference type="PROSITE" id="PS00455">
    <property type="entry name" value="AMP_BINDING"/>
    <property type="match status" value="1"/>
</dbReference>
<sequence length="560" mass="62873">MSIPPDPFPFLDQLISRLTGPGGEFEIVMDEVLGTSMPVMRKRNRAVADLLSQSLAWGDREYLVTADRRITFEENARESYALAAALHERYGVRAGDRVAILSANRPEWVTVFWATQALGAITVGLNAWWVQPELEFGIRNSRPRIVFVDSPRAEAVAGIVSGDTVVLSIERDLPELITEFDRRQPPPPRIDEDDPAVLLYTSGTSGDPKGALHSQRNLLAVVDYQRYTEAIQTIWTGETYDRDAPSDARYLLTSSMFHITSLHNTIVPRLAMGSTVVMNQGWFDVHRVLEFIEREQVTHWMAVPSMAARMLEDEDLDRYDLTSLTRFTLSSEPSTPEFKQRLRKQLPFGLHAMVDSYSITECSTSIAVASAQELEKHPGTVGVPIITVSLEIRDQYGGWLPDGHIGEVCVRSPFVMLGYWDDEKATAEAITPDRWLRTGDFGVVENGRLRLVGRRADLIHQNGENIYPSEVERVLSQHPAVRECLVTGTPHADWGQEVVAVVVLVPGSTVSEEDLTKFAAEHLAYFKVPTQWRLTHNLLPRNSTGKIVRKGWRGTHRPDL</sequence>
<dbReference type="InterPro" id="IPR042099">
    <property type="entry name" value="ANL_N_sf"/>
</dbReference>
<dbReference type="InterPro" id="IPR045851">
    <property type="entry name" value="AMP-bd_C_sf"/>
</dbReference>
<gene>
    <name evidence="5" type="primary">fadD_5</name>
    <name evidence="5" type="ORF">NCTC10994_02102</name>
</gene>
<comment type="similarity">
    <text evidence="1">Belongs to the ATP-dependent AMP-binding enzyme family.</text>
</comment>
<accession>A0A2X4X6H1</accession>
<dbReference type="InterPro" id="IPR020845">
    <property type="entry name" value="AMP-binding_CS"/>
</dbReference>
<dbReference type="PANTHER" id="PTHR43201">
    <property type="entry name" value="ACYL-COA SYNTHETASE"/>
    <property type="match status" value="1"/>
</dbReference>
<dbReference type="EMBL" id="LS483468">
    <property type="protein sequence ID" value="SQI32114.1"/>
    <property type="molecule type" value="Genomic_DNA"/>
</dbReference>
<dbReference type="Pfam" id="PF00501">
    <property type="entry name" value="AMP-binding"/>
    <property type="match status" value="1"/>
</dbReference>
<protein>
    <submittedName>
        <fullName evidence="5">Acyl-CoA ligase</fullName>
        <ecNumber evidence="5">6.2.1.3</ecNumber>
    </submittedName>
</protein>
<dbReference type="Gene3D" id="3.40.50.12780">
    <property type="entry name" value="N-terminal domain of ligase-like"/>
    <property type="match status" value="1"/>
</dbReference>
<evidence type="ECO:0000259" key="3">
    <source>
        <dbReference type="Pfam" id="PF00501"/>
    </source>
</evidence>
<dbReference type="SUPFAM" id="SSF56801">
    <property type="entry name" value="Acetyl-CoA synthetase-like"/>
    <property type="match status" value="1"/>
</dbReference>
<keyword evidence="6" id="KW-1185">Reference proteome</keyword>
<dbReference type="GO" id="GO:0031956">
    <property type="term" value="F:medium-chain fatty acid-CoA ligase activity"/>
    <property type="evidence" value="ECO:0007669"/>
    <property type="project" value="TreeGrafter"/>
</dbReference>
<evidence type="ECO:0000313" key="6">
    <source>
        <dbReference type="Proteomes" id="UP000249091"/>
    </source>
</evidence>
<evidence type="ECO:0000313" key="5">
    <source>
        <dbReference type="EMBL" id="SQI32114.1"/>
    </source>
</evidence>
<dbReference type="PANTHER" id="PTHR43201:SF5">
    <property type="entry name" value="MEDIUM-CHAIN ACYL-COA LIGASE ACSF2, MITOCHONDRIAL"/>
    <property type="match status" value="1"/>
</dbReference>
<dbReference type="InterPro" id="IPR025110">
    <property type="entry name" value="AMP-bd_C"/>
</dbReference>
<evidence type="ECO:0000256" key="1">
    <source>
        <dbReference type="ARBA" id="ARBA00006432"/>
    </source>
</evidence>
<keyword evidence="2 5" id="KW-0436">Ligase</keyword>
<dbReference type="STRING" id="1219011.GCA_001895045_03195"/>
<dbReference type="GO" id="GO:0004467">
    <property type="term" value="F:long-chain fatty acid-CoA ligase activity"/>
    <property type="evidence" value="ECO:0007669"/>
    <property type="project" value="UniProtKB-EC"/>
</dbReference>
<feature type="domain" description="AMP-dependent synthetase/ligase" evidence="3">
    <location>
        <begin position="57"/>
        <end position="420"/>
    </location>
</feature>
<dbReference type="InterPro" id="IPR000873">
    <property type="entry name" value="AMP-dep_synth/lig_dom"/>
</dbReference>
<proteinExistence type="inferred from homology"/>
<evidence type="ECO:0000256" key="2">
    <source>
        <dbReference type="ARBA" id="ARBA00022598"/>
    </source>
</evidence>
<dbReference type="EC" id="6.2.1.3" evidence="5"/>
<dbReference type="AlphaFoldDB" id="A0A2X4X6H1"/>
<feature type="domain" description="AMP-binding enzyme C-terminal" evidence="4">
    <location>
        <begin position="470"/>
        <end position="546"/>
    </location>
</feature>
<dbReference type="Gene3D" id="3.30.300.30">
    <property type="match status" value="1"/>
</dbReference>
<dbReference type="RefSeq" id="WP_072702336.1">
    <property type="nucleotide sequence ID" value="NZ_JAFBBL010000001.1"/>
</dbReference>
<dbReference type="Pfam" id="PF13193">
    <property type="entry name" value="AMP-binding_C"/>
    <property type="match status" value="1"/>
</dbReference>
<evidence type="ECO:0000259" key="4">
    <source>
        <dbReference type="Pfam" id="PF13193"/>
    </source>
</evidence>
<reference evidence="5 6" key="1">
    <citation type="submission" date="2018-06" db="EMBL/GenBank/DDBJ databases">
        <authorList>
            <consortium name="Pathogen Informatics"/>
            <person name="Doyle S."/>
        </authorList>
    </citation>
    <scope>NUCLEOTIDE SEQUENCE [LARGE SCALE GENOMIC DNA]</scope>
    <source>
        <strain evidence="5 6">NCTC10994</strain>
    </source>
</reference>
<name>A0A2X4X6H1_9NOCA</name>